<dbReference type="Pfam" id="PF03106">
    <property type="entry name" value="WRKY"/>
    <property type="match status" value="1"/>
</dbReference>
<dbReference type="PANTHER" id="PTHR31429">
    <property type="entry name" value="WRKY TRANSCRIPTION FACTOR 36-RELATED"/>
    <property type="match status" value="1"/>
</dbReference>
<dbReference type="AlphaFoldDB" id="A0A7G3LRU9"/>
<evidence type="ECO:0000256" key="6">
    <source>
        <dbReference type="SAM" id="MobiDB-lite"/>
    </source>
</evidence>
<dbReference type="GO" id="GO:0043565">
    <property type="term" value="F:sequence-specific DNA binding"/>
    <property type="evidence" value="ECO:0007669"/>
    <property type="project" value="InterPro"/>
</dbReference>
<proteinExistence type="evidence at transcript level"/>
<name>A0A7G3LRU9_GLYGL</name>
<dbReference type="InterPro" id="IPR036576">
    <property type="entry name" value="WRKY_dom_sf"/>
</dbReference>
<reference evidence="8" key="1">
    <citation type="submission" date="2019-02" db="EMBL/GenBank/DDBJ databases">
        <authorList>
            <person name="Goyal P."/>
            <person name="Manzoor M.M."/>
            <person name="Vishwakarma R.A."/>
            <person name="Gupta S."/>
        </authorList>
    </citation>
    <scope>NUCLEOTIDE SEQUENCE</scope>
</reference>
<dbReference type="InterPro" id="IPR044810">
    <property type="entry name" value="WRKY_plant"/>
</dbReference>
<dbReference type="EMBL" id="MK511282">
    <property type="protein sequence ID" value="QFI57439.1"/>
    <property type="molecule type" value="mRNA"/>
</dbReference>
<dbReference type="GO" id="GO:0003700">
    <property type="term" value="F:DNA-binding transcription factor activity"/>
    <property type="evidence" value="ECO:0007669"/>
    <property type="project" value="InterPro"/>
</dbReference>
<dbReference type="InterPro" id="IPR003657">
    <property type="entry name" value="WRKY_dom"/>
</dbReference>
<dbReference type="SUPFAM" id="SSF118290">
    <property type="entry name" value="WRKY DNA-binding domain"/>
    <property type="match status" value="1"/>
</dbReference>
<keyword evidence="3" id="KW-0238">DNA-binding</keyword>
<feature type="domain" description="WRKY" evidence="7">
    <location>
        <begin position="215"/>
        <end position="281"/>
    </location>
</feature>
<evidence type="ECO:0000256" key="2">
    <source>
        <dbReference type="ARBA" id="ARBA00023015"/>
    </source>
</evidence>
<feature type="compositionally biased region" description="Polar residues" evidence="6">
    <location>
        <begin position="107"/>
        <end position="117"/>
    </location>
</feature>
<evidence type="ECO:0000256" key="3">
    <source>
        <dbReference type="ARBA" id="ARBA00023125"/>
    </source>
</evidence>
<keyword evidence="4" id="KW-0804">Transcription</keyword>
<protein>
    <submittedName>
        <fullName evidence="8">WRKY44</fullName>
    </submittedName>
</protein>
<evidence type="ECO:0000313" key="8">
    <source>
        <dbReference type="EMBL" id="QFI57439.1"/>
    </source>
</evidence>
<dbReference type="SMART" id="SM00774">
    <property type="entry name" value="WRKY"/>
    <property type="match status" value="1"/>
</dbReference>
<dbReference type="PANTHER" id="PTHR31429:SF64">
    <property type="entry name" value="TRANSCRIPTION FACTOR WRKY FAMILY-RELATED"/>
    <property type="match status" value="1"/>
</dbReference>
<comment type="subcellular location">
    <subcellularLocation>
        <location evidence="1">Nucleus</location>
    </subcellularLocation>
</comment>
<accession>A0A7G3LRU9</accession>
<evidence type="ECO:0000256" key="4">
    <source>
        <dbReference type="ARBA" id="ARBA00023163"/>
    </source>
</evidence>
<feature type="region of interest" description="Disordered" evidence="6">
    <location>
        <begin position="107"/>
        <end position="126"/>
    </location>
</feature>
<dbReference type="GO" id="GO:0005634">
    <property type="term" value="C:nucleus"/>
    <property type="evidence" value="ECO:0007669"/>
    <property type="project" value="UniProtKB-SubCell"/>
</dbReference>
<sequence length="431" mass="47206">MEGKVALKKLLQVQERPYDNNSDALKGTEEQSIKHTSGSTDHLLSLSLNNSELPQKKQEQPLTQLGWLQTKFEEVKKENQILRSMLNQITDHYAVLQSRLLLAMQQQQLPSSPTNNDDLQKDNMRPEDMEKPVLPATWLQRLNSGDPSPADGSSTTKAFAYAENIEKNIDRNLTSCAYKAVEGKINKQTIISQQEDGASEAASCRKARVSIRAPSDFSLMGDGCRWRKYGQKIAKGNPCPRAYYRCNMGTECPVRKQVQRCAVDETVIIITYEGNHNHSLPPAARSMASTTSAALSMFLSGSTTSTSTLSNYSGLFSSSSTPPGLATFYPSASCPTVTLDLTQPSIDLLKFQRAISSNHCHHFPTLPLHGYNSTQQYSDSKPSSTMIPSEKTSLALVDVVSAAIIKDPSIKAALDAAVSSLITGDTLNINN</sequence>
<feature type="region of interest" description="Disordered" evidence="6">
    <location>
        <begin position="18"/>
        <end position="41"/>
    </location>
</feature>
<keyword evidence="2" id="KW-0805">Transcription regulation</keyword>
<evidence type="ECO:0000256" key="5">
    <source>
        <dbReference type="ARBA" id="ARBA00023242"/>
    </source>
</evidence>
<dbReference type="PROSITE" id="PS50811">
    <property type="entry name" value="WRKY"/>
    <property type="match status" value="1"/>
</dbReference>
<evidence type="ECO:0000256" key="1">
    <source>
        <dbReference type="ARBA" id="ARBA00004123"/>
    </source>
</evidence>
<keyword evidence="5" id="KW-0539">Nucleus</keyword>
<evidence type="ECO:0000259" key="7">
    <source>
        <dbReference type="PROSITE" id="PS50811"/>
    </source>
</evidence>
<organism evidence="8">
    <name type="scientific">Glycyrrhiza glabra</name>
    <name type="common">Licorice</name>
    <dbReference type="NCBI Taxonomy" id="49827"/>
    <lineage>
        <taxon>Eukaryota</taxon>
        <taxon>Viridiplantae</taxon>
        <taxon>Streptophyta</taxon>
        <taxon>Embryophyta</taxon>
        <taxon>Tracheophyta</taxon>
        <taxon>Spermatophyta</taxon>
        <taxon>Magnoliopsida</taxon>
        <taxon>eudicotyledons</taxon>
        <taxon>Gunneridae</taxon>
        <taxon>Pentapetalae</taxon>
        <taxon>rosids</taxon>
        <taxon>fabids</taxon>
        <taxon>Fabales</taxon>
        <taxon>Fabaceae</taxon>
        <taxon>Papilionoideae</taxon>
        <taxon>50 kb inversion clade</taxon>
        <taxon>NPAAA clade</taxon>
        <taxon>Hologalegina</taxon>
        <taxon>IRL clade</taxon>
        <taxon>Galegeae</taxon>
        <taxon>Glycyrrhiza</taxon>
    </lineage>
</organism>
<dbReference type="Gene3D" id="2.20.25.80">
    <property type="entry name" value="WRKY domain"/>
    <property type="match status" value="1"/>
</dbReference>